<sequence length="113" mass="12776">MKTTLFQIDKLLQHHVSLPLYRQIYQRFIQAINQGILRPEQRVPSIRTLSSELQVSRSTVESAYTLLLNEGYLESRGQAGTIVSPKLADRVLQPPETLISSSIDVTRSCPLII</sequence>
<evidence type="ECO:0000256" key="2">
    <source>
        <dbReference type="ARBA" id="ARBA00023015"/>
    </source>
</evidence>
<dbReference type="InterPro" id="IPR051446">
    <property type="entry name" value="HTH_trans_reg/aminotransferase"/>
</dbReference>
<keyword evidence="2" id="KW-0805">Transcription regulation</keyword>
<dbReference type="PRINTS" id="PR00035">
    <property type="entry name" value="HTHGNTR"/>
</dbReference>
<reference evidence="6" key="1">
    <citation type="journal article" date="2011" name="PLoS ONE">
        <title>The entomopathogenic bacterial endosymbionts xenorhabdus and photorhabdus: convergent lifestyles from divergent genomes.</title>
        <authorList>
            <person name="Chaston J.M."/>
            <person name="Suen G."/>
            <person name="Tucker S.L."/>
            <person name="Andersen A.W."/>
            <person name="Bhasin A."/>
            <person name="Bode E."/>
            <person name="Bode H.B."/>
            <person name="Brachmann A.O."/>
            <person name="Cowles C.E."/>
            <person name="Cowles K.N."/>
            <person name="Darby C."/>
            <person name="de Leon L."/>
            <person name="Drace K."/>
            <person name="Du Z."/>
            <person name="Givaudan A."/>
            <person name="Herbert Tran E.E."/>
            <person name="Jewell K.A."/>
            <person name="Knack J.J."/>
            <person name="Krasomil-Osterfeld K.C."/>
            <person name="Kukor R."/>
            <person name="Lanois A."/>
            <person name="Latreille P."/>
            <person name="Leimgruber N.K."/>
            <person name="Lipke C.M."/>
            <person name="Liu R."/>
            <person name="Lu X."/>
            <person name="Martens E.C."/>
            <person name="Marri P.R."/>
            <person name="Medigue C."/>
            <person name="Menard M.L."/>
            <person name="Miller N.M."/>
            <person name="Morales-Soto N."/>
            <person name="Norton S."/>
            <person name="Ogier J.C."/>
            <person name="Orchard S.S."/>
            <person name="Park D."/>
            <person name="Park Y."/>
            <person name="Qurollo B.A."/>
            <person name="Sugar D.R."/>
            <person name="Richards G.R."/>
            <person name="Rouy Z."/>
            <person name="Slominski B."/>
            <person name="Slominski K."/>
            <person name="Snyder H."/>
            <person name="Tjaden B.C."/>
            <person name="van der Hoeven R."/>
            <person name="Welch R.D."/>
            <person name="Wheeler C."/>
            <person name="Xiang B."/>
            <person name="Barbazuk B."/>
            <person name="Gaudriault S."/>
            <person name="Goodner B."/>
            <person name="Slater S.C."/>
            <person name="Forst S."/>
            <person name="Goldman B.S."/>
            <person name="Goodrich-Blair H."/>
        </authorList>
    </citation>
    <scope>NUCLEOTIDE SEQUENCE [LARGE SCALE GENOMIC DNA]</scope>
    <source>
        <strain evidence="6">SS-2004</strain>
    </source>
</reference>
<dbReference type="InterPro" id="IPR036390">
    <property type="entry name" value="WH_DNA-bd_sf"/>
</dbReference>
<evidence type="ECO:0000259" key="5">
    <source>
        <dbReference type="PROSITE" id="PS50949"/>
    </source>
</evidence>
<dbReference type="AlphaFoldDB" id="D3V6G0"/>
<feature type="domain" description="HTH gntR-type" evidence="5">
    <location>
        <begin position="18"/>
        <end position="86"/>
    </location>
</feature>
<keyword evidence="3" id="KW-0238">DNA-binding</keyword>
<dbReference type="SMART" id="SM00345">
    <property type="entry name" value="HTH_GNTR"/>
    <property type="match status" value="1"/>
</dbReference>
<dbReference type="Pfam" id="PF00392">
    <property type="entry name" value="GntR"/>
    <property type="match status" value="1"/>
</dbReference>
<organism evidence="6 7">
    <name type="scientific">Xenorhabdus bovienii (strain SS-2004)</name>
    <name type="common">Xenorhabdus nematophila subsp. bovienii</name>
    <dbReference type="NCBI Taxonomy" id="406818"/>
    <lineage>
        <taxon>Bacteria</taxon>
        <taxon>Pseudomonadati</taxon>
        <taxon>Pseudomonadota</taxon>
        <taxon>Gammaproteobacteria</taxon>
        <taxon>Enterobacterales</taxon>
        <taxon>Morganellaceae</taxon>
        <taxon>Xenorhabdus</taxon>
    </lineage>
</organism>
<dbReference type="Proteomes" id="UP000002045">
    <property type="component" value="Chromosome"/>
</dbReference>
<dbReference type="CDD" id="cd07377">
    <property type="entry name" value="WHTH_GntR"/>
    <property type="match status" value="1"/>
</dbReference>
<dbReference type="PANTHER" id="PTHR46577">
    <property type="entry name" value="HTH-TYPE TRANSCRIPTIONAL REGULATORY PROTEIN GABR"/>
    <property type="match status" value="1"/>
</dbReference>
<dbReference type="STRING" id="406818.XBJ1_4127"/>
<dbReference type="RefSeq" id="WP_012990394.1">
    <property type="nucleotide sequence ID" value="NC_013892.1"/>
</dbReference>
<dbReference type="EMBL" id="FN667741">
    <property type="protein sequence ID" value="CBJ83239.1"/>
    <property type="molecule type" value="Genomic_DNA"/>
</dbReference>
<protein>
    <recommendedName>
        <fullName evidence="5">HTH gntR-type domain-containing protein</fullName>
    </recommendedName>
</protein>
<proteinExistence type="predicted"/>
<dbReference type="GO" id="GO:0003700">
    <property type="term" value="F:DNA-binding transcription factor activity"/>
    <property type="evidence" value="ECO:0007669"/>
    <property type="project" value="InterPro"/>
</dbReference>
<dbReference type="InterPro" id="IPR000524">
    <property type="entry name" value="Tscrpt_reg_HTH_GntR"/>
</dbReference>
<evidence type="ECO:0000256" key="4">
    <source>
        <dbReference type="ARBA" id="ARBA00023163"/>
    </source>
</evidence>
<dbReference type="SUPFAM" id="SSF46785">
    <property type="entry name" value="Winged helix' DNA-binding domain"/>
    <property type="match status" value="1"/>
</dbReference>
<name>D3V6G0_XENBS</name>
<keyword evidence="1" id="KW-0663">Pyridoxal phosphate</keyword>
<dbReference type="GO" id="GO:0003677">
    <property type="term" value="F:DNA binding"/>
    <property type="evidence" value="ECO:0007669"/>
    <property type="project" value="UniProtKB-KW"/>
</dbReference>
<evidence type="ECO:0000256" key="3">
    <source>
        <dbReference type="ARBA" id="ARBA00023125"/>
    </source>
</evidence>
<dbReference type="eggNOG" id="COG1167">
    <property type="taxonomic scope" value="Bacteria"/>
</dbReference>
<dbReference type="KEGG" id="xbo:XBJ1_4127"/>
<evidence type="ECO:0000256" key="1">
    <source>
        <dbReference type="ARBA" id="ARBA00022898"/>
    </source>
</evidence>
<gene>
    <name evidence="6" type="ordered locus">XBJ1_4127</name>
</gene>
<dbReference type="PANTHER" id="PTHR46577:SF1">
    <property type="entry name" value="HTH-TYPE TRANSCRIPTIONAL REGULATORY PROTEIN GABR"/>
    <property type="match status" value="1"/>
</dbReference>
<dbReference type="Gene3D" id="1.10.10.10">
    <property type="entry name" value="Winged helix-like DNA-binding domain superfamily/Winged helix DNA-binding domain"/>
    <property type="match status" value="1"/>
</dbReference>
<accession>D3V6G0</accession>
<evidence type="ECO:0000313" key="6">
    <source>
        <dbReference type="EMBL" id="CBJ83239.1"/>
    </source>
</evidence>
<keyword evidence="4" id="KW-0804">Transcription</keyword>
<dbReference type="PROSITE" id="PS50949">
    <property type="entry name" value="HTH_GNTR"/>
    <property type="match status" value="1"/>
</dbReference>
<dbReference type="InterPro" id="IPR036388">
    <property type="entry name" value="WH-like_DNA-bd_sf"/>
</dbReference>
<evidence type="ECO:0000313" key="7">
    <source>
        <dbReference type="Proteomes" id="UP000002045"/>
    </source>
</evidence>
<dbReference type="HOGENOM" id="CLU_2132554_0_0_6"/>